<evidence type="ECO:0000256" key="5">
    <source>
        <dbReference type="ARBA" id="ARBA00022989"/>
    </source>
</evidence>
<protein>
    <recommendedName>
        <fullName evidence="2">Transmembrane protein 107</fullName>
    </recommendedName>
</protein>
<sequence>MRISGIVPARFLTIVAHVIILIILFWAKDDNIKQCLPSTYTQSEYDSKDTEMIIGLSVGLGLMLIELIGFIGGISMFMPFQSMLSVSAHCGACVSLAYFILWEMPCHRYWYIFGFSTAFPALTEIITFIQIVCLRNGQLALPAVTEMMVWLGVGFFHKGL</sequence>
<keyword evidence="9" id="KW-1185">Reference proteome</keyword>
<dbReference type="GO" id="GO:0036038">
    <property type="term" value="C:MKS complex"/>
    <property type="evidence" value="ECO:0007669"/>
    <property type="project" value="TreeGrafter"/>
</dbReference>
<evidence type="ECO:0000256" key="4">
    <source>
        <dbReference type="ARBA" id="ARBA00022794"/>
    </source>
</evidence>
<dbReference type="GO" id="GO:1905515">
    <property type="term" value="P:non-motile cilium assembly"/>
    <property type="evidence" value="ECO:0007669"/>
    <property type="project" value="TreeGrafter"/>
</dbReference>
<proteinExistence type="predicted"/>
<comment type="subcellular location">
    <subcellularLocation>
        <location evidence="1">Membrane</location>
        <topology evidence="1">Multi-pass membrane protein</topology>
    </subcellularLocation>
</comment>
<dbReference type="Proteomes" id="UP000005408">
    <property type="component" value="Unassembled WGS sequence"/>
</dbReference>
<dbReference type="AlphaFoldDB" id="A0A8W8KM23"/>
<evidence type="ECO:0000256" key="7">
    <source>
        <dbReference type="SAM" id="Phobius"/>
    </source>
</evidence>
<dbReference type="GO" id="GO:1904491">
    <property type="term" value="P:protein localization to ciliary transition zone"/>
    <property type="evidence" value="ECO:0007669"/>
    <property type="project" value="TreeGrafter"/>
</dbReference>
<evidence type="ECO:0000256" key="2">
    <source>
        <dbReference type="ARBA" id="ARBA00015652"/>
    </source>
</evidence>
<dbReference type="PANTHER" id="PTHR34341">
    <property type="entry name" value="TRANSMEMBRANE PROTEIN 107"/>
    <property type="match status" value="1"/>
</dbReference>
<evidence type="ECO:0000256" key="1">
    <source>
        <dbReference type="ARBA" id="ARBA00004141"/>
    </source>
</evidence>
<dbReference type="EnsemblMetazoa" id="G23729.5">
    <property type="protein sequence ID" value="G23729.5:cds"/>
    <property type="gene ID" value="G23729"/>
</dbReference>
<feature type="transmembrane region" description="Helical" evidence="7">
    <location>
        <begin position="7"/>
        <end position="27"/>
    </location>
</feature>
<organism evidence="8 9">
    <name type="scientific">Magallana gigas</name>
    <name type="common">Pacific oyster</name>
    <name type="synonym">Crassostrea gigas</name>
    <dbReference type="NCBI Taxonomy" id="29159"/>
    <lineage>
        <taxon>Eukaryota</taxon>
        <taxon>Metazoa</taxon>
        <taxon>Spiralia</taxon>
        <taxon>Lophotrochozoa</taxon>
        <taxon>Mollusca</taxon>
        <taxon>Bivalvia</taxon>
        <taxon>Autobranchia</taxon>
        <taxon>Pteriomorphia</taxon>
        <taxon>Ostreida</taxon>
        <taxon>Ostreoidea</taxon>
        <taxon>Ostreidae</taxon>
        <taxon>Magallana</taxon>
    </lineage>
</organism>
<accession>A0A8W8KM23</accession>
<dbReference type="PANTHER" id="PTHR34341:SF1">
    <property type="entry name" value="TRANSMEMBRANE PROTEIN 107"/>
    <property type="match status" value="1"/>
</dbReference>
<dbReference type="InterPro" id="IPR029248">
    <property type="entry name" value="TMEM107"/>
</dbReference>
<feature type="transmembrane region" description="Helical" evidence="7">
    <location>
        <begin position="83"/>
        <end position="102"/>
    </location>
</feature>
<name>A0A8W8KM23_MAGGI</name>
<dbReference type="Pfam" id="PF14995">
    <property type="entry name" value="TMEM107"/>
    <property type="match status" value="1"/>
</dbReference>
<reference evidence="8" key="1">
    <citation type="submission" date="2022-08" db="UniProtKB">
        <authorList>
            <consortium name="EnsemblMetazoa"/>
        </authorList>
    </citation>
    <scope>IDENTIFICATION</scope>
    <source>
        <strain evidence="8">05x7-T-G4-1.051#20</strain>
    </source>
</reference>
<evidence type="ECO:0000313" key="8">
    <source>
        <dbReference type="EnsemblMetazoa" id="G23729.5:cds"/>
    </source>
</evidence>
<feature type="transmembrane region" description="Helical" evidence="7">
    <location>
        <begin position="52"/>
        <end position="71"/>
    </location>
</feature>
<evidence type="ECO:0000256" key="3">
    <source>
        <dbReference type="ARBA" id="ARBA00022692"/>
    </source>
</evidence>
<keyword evidence="5 7" id="KW-1133">Transmembrane helix</keyword>
<keyword evidence="3 7" id="KW-0812">Transmembrane</keyword>
<keyword evidence="6 7" id="KW-0472">Membrane</keyword>
<evidence type="ECO:0000256" key="6">
    <source>
        <dbReference type="ARBA" id="ARBA00023136"/>
    </source>
</evidence>
<feature type="transmembrane region" description="Helical" evidence="7">
    <location>
        <begin position="108"/>
        <end position="132"/>
    </location>
</feature>
<dbReference type="GO" id="GO:0016020">
    <property type="term" value="C:membrane"/>
    <property type="evidence" value="ECO:0007669"/>
    <property type="project" value="UniProtKB-SubCell"/>
</dbReference>
<keyword evidence="4" id="KW-0970">Cilium biogenesis/degradation</keyword>
<evidence type="ECO:0000313" key="9">
    <source>
        <dbReference type="Proteomes" id="UP000005408"/>
    </source>
</evidence>